<dbReference type="Proteomes" id="UP000244336">
    <property type="component" value="Chromosome 2"/>
</dbReference>
<dbReference type="NCBIfam" id="TIGR01640">
    <property type="entry name" value="F_box_assoc_1"/>
    <property type="match status" value="1"/>
</dbReference>
<dbReference type="InterPro" id="IPR017451">
    <property type="entry name" value="F-box-assoc_interact_dom"/>
</dbReference>
<sequence>MKRVFSNRRSSSFPGGARSAVGAGGRAHAATPPQTRLGVPLFAGGGGPPVFGTWGLNSQQTPLGFTPGSGDCREFCSSGCLVLFWAAFRLYQDLLRAWLGQFQFWAGPCIFRLWREMAALVSVIRVWKEEPSASQVTSHNSHTTPNSPAGGGGGGGALVAIPIVSASPAAVSGMDMEEGLNAKRGAAVDGLPDDVLVEILSRVPARSIHRFKCVSKPWRDLIADPLHRKRLPQTLEGFFCSDGSGFDGRFISLPGRSAPPVDPSFSFLTKLPGLIKVLGSCNGLLLFEYGWNPATAYAVWNPATEEWVAVPNAGRPSHDPVLEERTYLIFDPAVSPHFHLLYIWQKDFLCEIEVRTYSSETRVWSDRASQQRRWQDEGDWKQRVNNGGAILTSTGACVNGMVHLIIFNMLDEYLIAMFDREGKTCRVIRCPDNCASLFVGQSQGCLHCVGLLVEREESCLKWAGLSIWVLKDYDTEEWVLKHRVSFLELFGQMSCLDGYNSNVLTIHPDRDLIFIHQNSNQKLISYDMDSKELHAFHTLGCDYVSLTPYVPSFLNLVLTNEH</sequence>
<evidence type="ECO:0000313" key="3">
    <source>
        <dbReference type="EMBL" id="PUZ68745.1"/>
    </source>
</evidence>
<evidence type="ECO:0000256" key="1">
    <source>
        <dbReference type="SAM" id="MobiDB-lite"/>
    </source>
</evidence>
<feature type="compositionally biased region" description="Low complexity" evidence="1">
    <location>
        <begin position="15"/>
        <end position="30"/>
    </location>
</feature>
<protein>
    <recommendedName>
        <fullName evidence="2">F-box domain-containing protein</fullName>
    </recommendedName>
</protein>
<dbReference type="PANTHER" id="PTHR35546:SF106">
    <property type="entry name" value="DUF1618 DOMAIN-CONTAINING PROTEIN"/>
    <property type="match status" value="1"/>
</dbReference>
<gene>
    <name evidence="3" type="ORF">GQ55_2G053300</name>
</gene>
<dbReference type="Gramene" id="PUZ68744">
    <property type="protein sequence ID" value="PUZ68744"/>
    <property type="gene ID" value="GQ55_2G053300"/>
</dbReference>
<dbReference type="InterPro" id="IPR055290">
    <property type="entry name" value="At3g26010-like"/>
</dbReference>
<dbReference type="PROSITE" id="PS50181">
    <property type="entry name" value="FBOX"/>
    <property type="match status" value="1"/>
</dbReference>
<dbReference type="EMBL" id="CM009750">
    <property type="protein sequence ID" value="PUZ68744.1"/>
    <property type="molecule type" value="Genomic_DNA"/>
</dbReference>
<dbReference type="Gene3D" id="1.20.1280.50">
    <property type="match status" value="1"/>
</dbReference>
<name>A0A2T7ELP0_9POAL</name>
<accession>A0A2T7ELP0</accession>
<dbReference type="AlphaFoldDB" id="A0A2T7ELP0"/>
<dbReference type="SMART" id="SM00256">
    <property type="entry name" value="FBOX"/>
    <property type="match status" value="1"/>
</dbReference>
<dbReference type="CDD" id="cd22157">
    <property type="entry name" value="F-box_AtFBW1-like"/>
    <property type="match status" value="1"/>
</dbReference>
<dbReference type="InterPro" id="IPR001810">
    <property type="entry name" value="F-box_dom"/>
</dbReference>
<dbReference type="STRING" id="1504633.A0A2T7ELP0"/>
<dbReference type="InterPro" id="IPR013187">
    <property type="entry name" value="F-box-assoc_dom_typ3"/>
</dbReference>
<keyword evidence="4" id="KW-1185">Reference proteome</keyword>
<feature type="region of interest" description="Disordered" evidence="1">
    <location>
        <begin position="1"/>
        <end position="33"/>
    </location>
</feature>
<dbReference type="EMBL" id="CM009750">
    <property type="protein sequence ID" value="PUZ68745.1"/>
    <property type="molecule type" value="Genomic_DNA"/>
</dbReference>
<organism evidence="3 4">
    <name type="scientific">Panicum hallii var. hallii</name>
    <dbReference type="NCBI Taxonomy" id="1504633"/>
    <lineage>
        <taxon>Eukaryota</taxon>
        <taxon>Viridiplantae</taxon>
        <taxon>Streptophyta</taxon>
        <taxon>Embryophyta</taxon>
        <taxon>Tracheophyta</taxon>
        <taxon>Spermatophyta</taxon>
        <taxon>Magnoliopsida</taxon>
        <taxon>Liliopsida</taxon>
        <taxon>Poales</taxon>
        <taxon>Poaceae</taxon>
        <taxon>PACMAD clade</taxon>
        <taxon>Panicoideae</taxon>
        <taxon>Panicodae</taxon>
        <taxon>Paniceae</taxon>
        <taxon>Panicinae</taxon>
        <taxon>Panicum</taxon>
        <taxon>Panicum sect. Panicum</taxon>
    </lineage>
</organism>
<dbReference type="Pfam" id="PF08268">
    <property type="entry name" value="FBA_3"/>
    <property type="match status" value="1"/>
</dbReference>
<feature type="domain" description="F-box" evidence="2">
    <location>
        <begin position="185"/>
        <end position="231"/>
    </location>
</feature>
<dbReference type="Pfam" id="PF00646">
    <property type="entry name" value="F-box"/>
    <property type="match status" value="1"/>
</dbReference>
<dbReference type="InterPro" id="IPR036047">
    <property type="entry name" value="F-box-like_dom_sf"/>
</dbReference>
<dbReference type="PANTHER" id="PTHR35546">
    <property type="entry name" value="F-BOX PROTEIN INTERACTION DOMAIN PROTEIN-RELATED"/>
    <property type="match status" value="1"/>
</dbReference>
<evidence type="ECO:0000259" key="2">
    <source>
        <dbReference type="PROSITE" id="PS50181"/>
    </source>
</evidence>
<dbReference type="Gramene" id="PUZ68745">
    <property type="protein sequence ID" value="PUZ68745"/>
    <property type="gene ID" value="GQ55_2G053300"/>
</dbReference>
<evidence type="ECO:0000313" key="4">
    <source>
        <dbReference type="Proteomes" id="UP000244336"/>
    </source>
</evidence>
<proteinExistence type="predicted"/>
<dbReference type="SUPFAM" id="SSF81383">
    <property type="entry name" value="F-box domain"/>
    <property type="match status" value="1"/>
</dbReference>
<reference evidence="3 4" key="1">
    <citation type="submission" date="2018-04" db="EMBL/GenBank/DDBJ databases">
        <title>WGS assembly of Panicum hallii var. hallii HAL2.</title>
        <authorList>
            <person name="Lovell J."/>
            <person name="Jenkins J."/>
            <person name="Lowry D."/>
            <person name="Mamidi S."/>
            <person name="Sreedasyam A."/>
            <person name="Weng X."/>
            <person name="Barry K."/>
            <person name="Bonette J."/>
            <person name="Campitelli B."/>
            <person name="Daum C."/>
            <person name="Gordon S."/>
            <person name="Gould B."/>
            <person name="Lipzen A."/>
            <person name="MacQueen A."/>
            <person name="Palacio-Mejia J."/>
            <person name="Plott C."/>
            <person name="Shakirov E."/>
            <person name="Shu S."/>
            <person name="Yoshinaga Y."/>
            <person name="Zane M."/>
            <person name="Rokhsar D."/>
            <person name="Grimwood J."/>
            <person name="Schmutz J."/>
            <person name="Juenger T."/>
        </authorList>
    </citation>
    <scope>NUCLEOTIDE SEQUENCE [LARGE SCALE GENOMIC DNA]</scope>
    <source>
        <strain evidence="4">cv. HAL2</strain>
        <strain evidence="3">HAL2</strain>
    </source>
</reference>
<dbReference type="OrthoDB" id="674437at2759"/>